<dbReference type="SUPFAM" id="SSF52833">
    <property type="entry name" value="Thioredoxin-like"/>
    <property type="match status" value="1"/>
</dbReference>
<dbReference type="InterPro" id="IPR036249">
    <property type="entry name" value="Thioredoxin-like_sf"/>
</dbReference>
<name>A0A7S2Z338_9CHLO</name>
<sequence>MGKVAPRFSKTLKQWKGTPLLLRMIAPVFLKRGANQGRARVGDSLLSFEAWSDSYPSTSCSSFCGTSISPSDFFGKKTLVLFFFFSNRTGGCVYEAKLFRDFHNFFSAAGKNFFLLHPIQRAICTLPLPPSPFFSA</sequence>
<proteinExistence type="predicted"/>
<gene>
    <name evidence="1" type="ORF">CLAU1311_LOCUS4341</name>
</gene>
<dbReference type="AlphaFoldDB" id="A0A7S2Z338"/>
<evidence type="ECO:0000313" key="1">
    <source>
        <dbReference type="EMBL" id="CAE0018915.1"/>
    </source>
</evidence>
<organism evidence="1">
    <name type="scientific">Chloropicon laureae</name>
    <dbReference type="NCBI Taxonomy" id="464258"/>
    <lineage>
        <taxon>Eukaryota</taxon>
        <taxon>Viridiplantae</taxon>
        <taxon>Chlorophyta</taxon>
        <taxon>Chloropicophyceae</taxon>
        <taxon>Chloropicales</taxon>
        <taxon>Chloropicaceae</taxon>
        <taxon>Chloropicon</taxon>
    </lineage>
</organism>
<dbReference type="Gene3D" id="3.40.30.10">
    <property type="entry name" value="Glutaredoxin"/>
    <property type="match status" value="1"/>
</dbReference>
<dbReference type="EMBL" id="HBHU01006733">
    <property type="protein sequence ID" value="CAE0018915.1"/>
    <property type="molecule type" value="Transcribed_RNA"/>
</dbReference>
<protein>
    <submittedName>
        <fullName evidence="1">Uncharacterized protein</fullName>
    </submittedName>
</protein>
<accession>A0A7S2Z338</accession>
<reference evidence="1" key="1">
    <citation type="submission" date="2021-01" db="EMBL/GenBank/DDBJ databases">
        <authorList>
            <person name="Corre E."/>
            <person name="Pelletier E."/>
            <person name="Niang G."/>
            <person name="Scheremetjew M."/>
            <person name="Finn R."/>
            <person name="Kale V."/>
            <person name="Holt S."/>
            <person name="Cochrane G."/>
            <person name="Meng A."/>
            <person name="Brown T."/>
            <person name="Cohen L."/>
        </authorList>
    </citation>
    <scope>NUCLEOTIDE SEQUENCE</scope>
    <source>
        <strain evidence="1">RCC856</strain>
    </source>
</reference>